<dbReference type="Pfam" id="PF07282">
    <property type="entry name" value="Cas12f1-like_TNB"/>
    <property type="match status" value="1"/>
</dbReference>
<proteinExistence type="predicted"/>
<comment type="caution">
    <text evidence="4">The sequence shown here is derived from an EMBL/GenBank/DDBJ whole genome shotgun (WGS) entry which is preliminary data.</text>
</comment>
<evidence type="ECO:0000256" key="2">
    <source>
        <dbReference type="SAM" id="MobiDB-lite"/>
    </source>
</evidence>
<dbReference type="AlphaFoldDB" id="A0A552WKU9"/>
<dbReference type="InterPro" id="IPR010095">
    <property type="entry name" value="Cas12f1-like_TNB"/>
</dbReference>
<feature type="non-terminal residue" evidence="4">
    <location>
        <position position="1"/>
    </location>
</feature>
<feature type="region of interest" description="Disordered" evidence="2">
    <location>
        <begin position="128"/>
        <end position="171"/>
    </location>
</feature>
<evidence type="ECO:0000259" key="3">
    <source>
        <dbReference type="Pfam" id="PF07282"/>
    </source>
</evidence>
<dbReference type="GO" id="GO:0003677">
    <property type="term" value="F:DNA binding"/>
    <property type="evidence" value="ECO:0007669"/>
    <property type="project" value="UniProtKB-KW"/>
</dbReference>
<dbReference type="SUPFAM" id="SSF57783">
    <property type="entry name" value="Zinc beta-ribbon"/>
    <property type="match status" value="1"/>
</dbReference>
<evidence type="ECO:0000256" key="1">
    <source>
        <dbReference type="ARBA" id="ARBA00023125"/>
    </source>
</evidence>
<accession>A0A552WKU9</accession>
<dbReference type="EMBL" id="VJXR01000083">
    <property type="protein sequence ID" value="TRW43405.1"/>
    <property type="molecule type" value="Genomic_DNA"/>
</dbReference>
<keyword evidence="5" id="KW-1185">Reference proteome</keyword>
<dbReference type="NCBIfam" id="TIGR01766">
    <property type="entry name" value="IS200/IS605 family accessory protein TnpB-like domain"/>
    <property type="match status" value="1"/>
</dbReference>
<dbReference type="RefSeq" id="WP_143419782.1">
    <property type="nucleotide sequence ID" value="NZ_VJXR01000083.1"/>
</dbReference>
<feature type="domain" description="Cas12f1-like TNB" evidence="3">
    <location>
        <begin position="47"/>
        <end position="114"/>
    </location>
</feature>
<sequence length="171" mass="18795">RNRRQHVLHQVTSRLVKTHDRLVLEDLNVIAMLTNHHLARAISDAAWAELARQIVYKQAWAGGQVLVADRWFASSKTCSACGHRKPALSLRERTYRCSNCGLVIDRDLNAAANLAAWATRHTRGTVLAAGDRQADGPVINAHRRDSPGPRTRAGETSPNDVGTDTQTAHPA</sequence>
<keyword evidence="1" id="KW-0238">DNA-binding</keyword>
<evidence type="ECO:0000313" key="5">
    <source>
        <dbReference type="Proteomes" id="UP000318693"/>
    </source>
</evidence>
<organism evidence="4 5">
    <name type="scientific">Georgenia yuyongxinii</name>
    <dbReference type="NCBI Taxonomy" id="2589797"/>
    <lineage>
        <taxon>Bacteria</taxon>
        <taxon>Bacillati</taxon>
        <taxon>Actinomycetota</taxon>
        <taxon>Actinomycetes</taxon>
        <taxon>Micrococcales</taxon>
        <taxon>Bogoriellaceae</taxon>
        <taxon>Georgenia</taxon>
    </lineage>
</organism>
<protein>
    <submittedName>
        <fullName evidence="4">IS200/IS605 family element transposase accessory protein TnpB</fullName>
    </submittedName>
</protein>
<dbReference type="Proteomes" id="UP000318693">
    <property type="component" value="Unassembled WGS sequence"/>
</dbReference>
<gene>
    <name evidence="4" type="ORF">FJ693_17710</name>
</gene>
<evidence type="ECO:0000313" key="4">
    <source>
        <dbReference type="EMBL" id="TRW43405.1"/>
    </source>
</evidence>
<feature type="compositionally biased region" description="Polar residues" evidence="2">
    <location>
        <begin position="154"/>
        <end position="171"/>
    </location>
</feature>
<dbReference type="NCBIfam" id="NF040570">
    <property type="entry name" value="guided_TnpB"/>
    <property type="match status" value="1"/>
</dbReference>
<name>A0A552WKU9_9MICO</name>
<reference evidence="4 5" key="1">
    <citation type="submission" date="2019-07" db="EMBL/GenBank/DDBJ databases">
        <title>Georgenia wutianyii sp. nov. and Georgenia *** sp. nov. isolated from plateau pika (Ochotona curzoniae) in the Qinghai-Tibet plateau of China.</title>
        <authorList>
            <person name="Tian Z."/>
        </authorList>
    </citation>
    <scope>NUCLEOTIDE SEQUENCE [LARGE SCALE GENOMIC DNA]</scope>
    <source>
        <strain evidence="4 5">Z446</strain>
    </source>
</reference>